<organism evidence="1 2">
    <name type="scientific">Hyaloperonospora arabidopsidis (strain Emoy2)</name>
    <name type="common">Downy mildew agent</name>
    <name type="synonym">Peronospora arabidopsidis</name>
    <dbReference type="NCBI Taxonomy" id="559515"/>
    <lineage>
        <taxon>Eukaryota</taxon>
        <taxon>Sar</taxon>
        <taxon>Stramenopiles</taxon>
        <taxon>Oomycota</taxon>
        <taxon>Peronosporomycetes</taxon>
        <taxon>Peronosporales</taxon>
        <taxon>Peronosporaceae</taxon>
        <taxon>Hyaloperonospora</taxon>
    </lineage>
</organism>
<sequence>MLNDENAALLSLVPDCIDDANVKVGGMCKILKNAANPDHFTKKAVECPLAFNSALALTMVDGGSAIDEVAQLHAINRVLCATNPTEDTTFNTKWKKLMGTAVPSKRGEMFTMCAKWWTNSPAIEELSRASKALGMSKLMLMSIAPVIFSNDYWIQYITGQPVEWIPAHHTRLFHPNTLLRLLRSGLGAHCMTQWREVQWQGHLLDTLEALQTLDGFYPEDSSVLQLRAADGGVAILAGPLATRC</sequence>
<accession>M4BT87</accession>
<dbReference type="HOGENOM" id="CLU_053963_0_1_1"/>
<proteinExistence type="predicted"/>
<protein>
    <submittedName>
        <fullName evidence="1">Uncharacterized protein</fullName>
    </submittedName>
</protein>
<dbReference type="Proteomes" id="UP000011713">
    <property type="component" value="Unassembled WGS sequence"/>
</dbReference>
<dbReference type="EnsemblProtists" id="HpaT809672">
    <property type="protein sequence ID" value="HpaP809672"/>
    <property type="gene ID" value="HpaG809672"/>
</dbReference>
<dbReference type="AlphaFoldDB" id="M4BT87"/>
<reference evidence="1" key="2">
    <citation type="submission" date="2015-06" db="UniProtKB">
        <authorList>
            <consortium name="EnsemblProtists"/>
        </authorList>
    </citation>
    <scope>IDENTIFICATION</scope>
    <source>
        <strain evidence="1">Emoy2</strain>
    </source>
</reference>
<dbReference type="EMBL" id="JH597831">
    <property type="status" value="NOT_ANNOTATED_CDS"/>
    <property type="molecule type" value="Genomic_DNA"/>
</dbReference>
<dbReference type="InParanoid" id="M4BT87"/>
<dbReference type="eggNOG" id="ENOG502SQ4Z">
    <property type="taxonomic scope" value="Eukaryota"/>
</dbReference>
<dbReference type="VEuPathDB" id="FungiDB:HpaG809672"/>
<evidence type="ECO:0000313" key="2">
    <source>
        <dbReference type="Proteomes" id="UP000011713"/>
    </source>
</evidence>
<evidence type="ECO:0000313" key="1">
    <source>
        <dbReference type="EnsemblProtists" id="HpaP809672"/>
    </source>
</evidence>
<reference evidence="2" key="1">
    <citation type="journal article" date="2010" name="Science">
        <title>Signatures of adaptation to obligate biotrophy in the Hyaloperonospora arabidopsidis genome.</title>
        <authorList>
            <person name="Baxter L."/>
            <person name="Tripathy S."/>
            <person name="Ishaque N."/>
            <person name="Boot N."/>
            <person name="Cabral A."/>
            <person name="Kemen E."/>
            <person name="Thines M."/>
            <person name="Ah-Fong A."/>
            <person name="Anderson R."/>
            <person name="Badejoko W."/>
            <person name="Bittner-Eddy P."/>
            <person name="Boore J.L."/>
            <person name="Chibucos M.C."/>
            <person name="Coates M."/>
            <person name="Dehal P."/>
            <person name="Delehaunty K."/>
            <person name="Dong S."/>
            <person name="Downton P."/>
            <person name="Dumas B."/>
            <person name="Fabro G."/>
            <person name="Fronick C."/>
            <person name="Fuerstenberg S.I."/>
            <person name="Fulton L."/>
            <person name="Gaulin E."/>
            <person name="Govers F."/>
            <person name="Hughes L."/>
            <person name="Humphray S."/>
            <person name="Jiang R.H."/>
            <person name="Judelson H."/>
            <person name="Kamoun S."/>
            <person name="Kyung K."/>
            <person name="Meijer H."/>
            <person name="Minx P."/>
            <person name="Morris P."/>
            <person name="Nelson J."/>
            <person name="Phuntumart V."/>
            <person name="Qutob D."/>
            <person name="Rehmany A."/>
            <person name="Rougon-Cardoso A."/>
            <person name="Ryden P."/>
            <person name="Torto-Alalibo T."/>
            <person name="Studholme D."/>
            <person name="Wang Y."/>
            <person name="Win J."/>
            <person name="Wood J."/>
            <person name="Clifton S.W."/>
            <person name="Rogers J."/>
            <person name="Van den Ackerveken G."/>
            <person name="Jones J.D."/>
            <person name="McDowell J.M."/>
            <person name="Beynon J."/>
            <person name="Tyler B.M."/>
        </authorList>
    </citation>
    <scope>NUCLEOTIDE SEQUENCE [LARGE SCALE GENOMIC DNA]</scope>
    <source>
        <strain evidence="2">Emoy2</strain>
    </source>
</reference>
<name>M4BT87_HYAAE</name>
<dbReference type="OMA" id="MFEMALM"/>
<keyword evidence="2" id="KW-1185">Reference proteome</keyword>